<evidence type="ECO:0000259" key="4">
    <source>
        <dbReference type="Pfam" id="PF00703"/>
    </source>
</evidence>
<sequence length="868" mass="100478">MKNFICLFITLCFSLQSFSQMKYSLNSGENNALWYVKDYHKDDLSTKFFNETEWIPATVPGTIFVDAVNAGLEKEPNFGDNIYQVDKDKYNKDHIYRLEFNVPENKDLAQKRIWLNFDGINRSGEIYLNNNLLGSLKGMMMRGRFDVTKLINKKGTNLLSVIVSLPNQRRHPEEKFANLASPTYLSSAGWDWMPYVPGLNTGITDNVYLTFTQDVTLQDPWIRTKLHNRAEFAEVEISTEIENCSSRKVVVELSGVITPGNIKFRKELLLEADTAQTIILDGRVIKELRIKEPRLWWPNGMGETNLYECKLAIAVNGRISDEKQITFGIREYTYRTDENGVFNIYVNGKRTFLKGGNWGMSEYLLRCRGKEYFTKVRLHKEMNFNIIRNWMGSTTDKEFYEACDLYGIMVWDDFWLNSKFGVPEFPDDFNRNAVEKIKRFRNHPSIVVWCGENEGTPGNYGTGESLDRNLAEYIAVYDASSRHYQSDSRKGNGLSGSGLWKNYKPSFYFADASNSFLGDKYPKNRGWGLRSEIGTAVFTTFESFKEFMPKEDWWPKTEMWNKHFFGSLAKNGGPDVYEKTIVETYGSPTSIEDFCEKAQLVNIETNKAMFEAWSSKMWNDASGIMIWMSQSAYPSFVWQTYDYYYDLTGAYWGAKKGCEPLHILWDSHTDNIMITNSTYKKYDDMTAVAMVFNQHGKQITSLRLSEKMNVLENSAMNCFRLFSDSTGMEELTDVNFLRLALKNSQGKTVSSNDYWFGKQKGNCRALTSLPKAQLSYYISRREAKEGRYYLDLRITNKSDVPAFAVRSRLVEKESGKRILPVIQSDDYIILMPKEVKTIFFEFEDSKQYNHTTVQARVKQFGYEEEVVE</sequence>
<dbReference type="InterPro" id="IPR036156">
    <property type="entry name" value="Beta-gal/glucu_dom_sf"/>
</dbReference>
<dbReference type="InterPro" id="IPR043534">
    <property type="entry name" value="EBDG/EBM"/>
</dbReference>
<evidence type="ECO:0000256" key="1">
    <source>
        <dbReference type="ARBA" id="ARBA00007401"/>
    </source>
</evidence>
<dbReference type="SUPFAM" id="SSF49303">
    <property type="entry name" value="beta-Galactosidase/glucuronidase domain"/>
    <property type="match status" value="3"/>
</dbReference>
<dbReference type="InterPro" id="IPR006102">
    <property type="entry name" value="Ig-like_GH2"/>
</dbReference>
<dbReference type="GO" id="GO:0005975">
    <property type="term" value="P:carbohydrate metabolic process"/>
    <property type="evidence" value="ECO:0007669"/>
    <property type="project" value="InterPro"/>
</dbReference>
<reference evidence="12 13" key="2">
    <citation type="journal article" date="2019" name="Nat. Med.">
        <title>A library of human gut bacterial isolates paired with longitudinal multiomics data enables mechanistic microbiome research.</title>
        <authorList>
            <person name="Poyet M."/>
            <person name="Groussin M."/>
            <person name="Gibbons S.M."/>
            <person name="Avila-Pacheco J."/>
            <person name="Jiang X."/>
            <person name="Kearney S.M."/>
            <person name="Perrotta A.R."/>
            <person name="Berdy B."/>
            <person name="Zhao S."/>
            <person name="Lieberman T.D."/>
            <person name="Swanson P.K."/>
            <person name="Smith M."/>
            <person name="Roesemann S."/>
            <person name="Alexander J.E."/>
            <person name="Rich S.A."/>
            <person name="Livny J."/>
            <person name="Vlamakis H."/>
            <person name="Clish C."/>
            <person name="Bullock K."/>
            <person name="Deik A."/>
            <person name="Scott J."/>
            <person name="Pierce K.A."/>
            <person name="Xavier R.J."/>
            <person name="Alm E.J."/>
        </authorList>
    </citation>
    <scope>NUCLEOTIDE SEQUENCE [LARGE SCALE GENOMIC DNA]</scope>
    <source>
        <strain evidence="9 12">BIOML-A58</strain>
        <strain evidence="8 13">BIOML-A73</strain>
    </source>
</reference>
<accession>A0A415KZL0</accession>
<dbReference type="EMBL" id="WDER01000011">
    <property type="protein sequence ID" value="KAB6085054.1"/>
    <property type="molecule type" value="Genomic_DNA"/>
</dbReference>
<dbReference type="SUPFAM" id="SSF49785">
    <property type="entry name" value="Galactose-binding domain-like"/>
    <property type="match status" value="1"/>
</dbReference>
<dbReference type="Pfam" id="PF02836">
    <property type="entry name" value="Glyco_hydro_2_C"/>
    <property type="match status" value="1"/>
</dbReference>
<dbReference type="EMBL" id="WDED01000005">
    <property type="protein sequence ID" value="KAB6149153.1"/>
    <property type="molecule type" value="Genomic_DNA"/>
</dbReference>
<dbReference type="Pfam" id="PF00703">
    <property type="entry name" value="Glyco_hydro_2"/>
    <property type="match status" value="1"/>
</dbReference>
<feature type="domain" description="Exo-beta-D-glucosaminidase Ig-fold" evidence="6">
    <location>
        <begin position="754"/>
        <end position="854"/>
    </location>
</feature>
<dbReference type="InterPro" id="IPR017853">
    <property type="entry name" value="GH"/>
</dbReference>
<dbReference type="Proteomes" id="UP000284495">
    <property type="component" value="Unassembled WGS sequence"/>
</dbReference>
<protein>
    <submittedName>
        <fullName evidence="10">Glycoside hydrolase family 2</fullName>
    </submittedName>
</protein>
<dbReference type="InterPro" id="IPR008979">
    <property type="entry name" value="Galactose-bd-like_sf"/>
</dbReference>
<evidence type="ECO:0000259" key="5">
    <source>
        <dbReference type="Pfam" id="PF02836"/>
    </source>
</evidence>
<evidence type="ECO:0000259" key="7">
    <source>
        <dbReference type="Pfam" id="PF22666"/>
    </source>
</evidence>
<evidence type="ECO:0000313" key="9">
    <source>
        <dbReference type="EMBL" id="KAB6149153.1"/>
    </source>
</evidence>
<feature type="domain" description="Beta-mannosidase-like galactose-binding" evidence="7">
    <location>
        <begin position="50"/>
        <end position="197"/>
    </location>
</feature>
<evidence type="ECO:0000313" key="8">
    <source>
        <dbReference type="EMBL" id="KAB6085054.1"/>
    </source>
</evidence>
<evidence type="ECO:0000313" key="13">
    <source>
        <dbReference type="Proteomes" id="UP000474077"/>
    </source>
</evidence>
<reference evidence="10 11" key="1">
    <citation type="submission" date="2018-08" db="EMBL/GenBank/DDBJ databases">
        <title>A genome reference for cultivated species of the human gut microbiota.</title>
        <authorList>
            <person name="Zou Y."/>
            <person name="Xue W."/>
            <person name="Luo G."/>
        </authorList>
    </citation>
    <scope>NUCLEOTIDE SEQUENCE [LARGE SCALE GENOMIC DNA]</scope>
    <source>
        <strain evidence="10 11">AF38-2</strain>
    </source>
</reference>
<dbReference type="Proteomes" id="UP000434604">
    <property type="component" value="Unassembled WGS sequence"/>
</dbReference>
<dbReference type="AlphaFoldDB" id="A0A415KZL0"/>
<dbReference type="InterPro" id="IPR006103">
    <property type="entry name" value="Glyco_hydro_2_cat"/>
</dbReference>
<dbReference type="Gene3D" id="2.60.40.10">
    <property type="entry name" value="Immunoglobulins"/>
    <property type="match status" value="3"/>
</dbReference>
<evidence type="ECO:0000256" key="3">
    <source>
        <dbReference type="ARBA" id="ARBA00023295"/>
    </source>
</evidence>
<evidence type="ECO:0000313" key="11">
    <source>
        <dbReference type="Proteomes" id="UP000284495"/>
    </source>
</evidence>
<dbReference type="Gene3D" id="2.60.120.260">
    <property type="entry name" value="Galactose-binding domain-like"/>
    <property type="match status" value="1"/>
</dbReference>
<dbReference type="PANTHER" id="PTHR43536">
    <property type="entry name" value="MANNOSYLGLYCOPROTEIN ENDO-BETA-MANNOSIDASE"/>
    <property type="match status" value="1"/>
</dbReference>
<comment type="caution">
    <text evidence="10">The sequence shown here is derived from an EMBL/GenBank/DDBJ whole genome shotgun (WGS) entry which is preliminary data.</text>
</comment>
<comment type="similarity">
    <text evidence="1">Belongs to the glycosyl hydrolase 2 family.</text>
</comment>
<dbReference type="EMBL" id="QROO01000001">
    <property type="protein sequence ID" value="RHL41724.1"/>
    <property type="molecule type" value="Genomic_DNA"/>
</dbReference>
<dbReference type="InterPro" id="IPR013783">
    <property type="entry name" value="Ig-like_fold"/>
</dbReference>
<feature type="domain" description="Glycoside hydrolase family 2 immunoglobulin-like beta-sandwich" evidence="4">
    <location>
        <begin position="216"/>
        <end position="330"/>
    </location>
</feature>
<dbReference type="Proteomes" id="UP000474077">
    <property type="component" value="Unassembled WGS sequence"/>
</dbReference>
<dbReference type="InterPro" id="IPR041351">
    <property type="entry name" value="Ig_GlcNase"/>
</dbReference>
<dbReference type="Pfam" id="PF22666">
    <property type="entry name" value="Glyco_hydro_2_N2"/>
    <property type="match status" value="1"/>
</dbReference>
<gene>
    <name evidence="10" type="ORF">DW027_00185</name>
    <name evidence="9" type="ORF">GA398_04560</name>
    <name evidence="8" type="ORF">GA560_05980</name>
</gene>
<dbReference type="SUPFAM" id="SSF51445">
    <property type="entry name" value="(Trans)glycosidases"/>
    <property type="match status" value="1"/>
</dbReference>
<organism evidence="10 11">
    <name type="scientific">Bacteroides xylanisolvens</name>
    <dbReference type="NCBI Taxonomy" id="371601"/>
    <lineage>
        <taxon>Bacteria</taxon>
        <taxon>Pseudomonadati</taxon>
        <taxon>Bacteroidota</taxon>
        <taxon>Bacteroidia</taxon>
        <taxon>Bacteroidales</taxon>
        <taxon>Bacteroidaceae</taxon>
        <taxon>Bacteroides</taxon>
    </lineage>
</organism>
<dbReference type="PANTHER" id="PTHR43536:SF1">
    <property type="entry name" value="MANNOSYLGLYCOPROTEIN ENDO-BETA-MANNOSIDASE"/>
    <property type="match status" value="1"/>
</dbReference>
<evidence type="ECO:0000259" key="6">
    <source>
        <dbReference type="Pfam" id="PF18368"/>
    </source>
</evidence>
<evidence type="ECO:0000313" key="10">
    <source>
        <dbReference type="EMBL" id="RHL41724.1"/>
    </source>
</evidence>
<dbReference type="GO" id="GO:0004553">
    <property type="term" value="F:hydrolase activity, hydrolyzing O-glycosyl compounds"/>
    <property type="evidence" value="ECO:0007669"/>
    <property type="project" value="InterPro"/>
</dbReference>
<dbReference type="InterPro" id="IPR054593">
    <property type="entry name" value="Beta-mannosidase-like_N2"/>
</dbReference>
<dbReference type="Gene3D" id="3.20.20.80">
    <property type="entry name" value="Glycosidases"/>
    <property type="match status" value="1"/>
</dbReference>
<name>A0A415KZL0_9BACE</name>
<feature type="domain" description="Glycoside hydrolase family 2 catalytic" evidence="5">
    <location>
        <begin position="343"/>
        <end position="478"/>
    </location>
</feature>
<dbReference type="RefSeq" id="WP_049701306.1">
    <property type="nucleotide sequence ID" value="NZ_JAQEAW010000004.1"/>
</dbReference>
<keyword evidence="2 10" id="KW-0378">Hydrolase</keyword>
<dbReference type="Pfam" id="PF18368">
    <property type="entry name" value="Ig_GlcNase"/>
    <property type="match status" value="1"/>
</dbReference>
<evidence type="ECO:0000256" key="2">
    <source>
        <dbReference type="ARBA" id="ARBA00022801"/>
    </source>
</evidence>
<proteinExistence type="inferred from homology"/>
<evidence type="ECO:0000313" key="12">
    <source>
        <dbReference type="Proteomes" id="UP000434604"/>
    </source>
</evidence>
<keyword evidence="3" id="KW-0326">Glycosidase</keyword>